<keyword evidence="1" id="KW-0677">Repeat</keyword>
<dbReference type="PANTHER" id="PTHR47926:SF540">
    <property type="entry name" value="PENTATRICOPEPTIDE REPEAT-CONTAINING PROTEIN"/>
    <property type="match status" value="1"/>
</dbReference>
<proteinExistence type="predicted"/>
<comment type="caution">
    <text evidence="3">The sequence shown here is derived from an EMBL/GenBank/DDBJ whole genome shotgun (WGS) entry which is preliminary data.</text>
</comment>
<dbReference type="AlphaFoldDB" id="A0AAW1H426"/>
<dbReference type="Pfam" id="PF01535">
    <property type="entry name" value="PPR"/>
    <property type="match status" value="2"/>
</dbReference>
<dbReference type="FunFam" id="1.25.40.10:FF:000242">
    <property type="entry name" value="Pentatricopeptide repeat-containing protein"/>
    <property type="match status" value="1"/>
</dbReference>
<evidence type="ECO:0008006" key="5">
    <source>
        <dbReference type="Google" id="ProtNLM"/>
    </source>
</evidence>
<keyword evidence="4" id="KW-1185">Reference proteome</keyword>
<evidence type="ECO:0000256" key="1">
    <source>
        <dbReference type="ARBA" id="ARBA00022737"/>
    </source>
</evidence>
<evidence type="ECO:0000313" key="3">
    <source>
        <dbReference type="EMBL" id="KAK9670234.1"/>
    </source>
</evidence>
<sequence>MQDNGAYRPDEATVVTVLPVCARLGEVSVGKWLHSYAQSSGLFRDFITVGNSVVNFYCKCGDLETAQRVFGEMPRKKAISWNTLLSGLAFNGKGEIGVEFFNEMISQGVKPNDSTFVGVLTCCSQKGRDLFMLMTDKHKILPKLEHYRCMVDLLGRCGCVNEAYELIKNMLVRPNAALLGSLLSASRTFADVKLAEYAAKELINLEP</sequence>
<dbReference type="Gene3D" id="1.25.40.10">
    <property type="entry name" value="Tetratricopeptide repeat domain"/>
    <property type="match status" value="2"/>
</dbReference>
<dbReference type="NCBIfam" id="TIGR00756">
    <property type="entry name" value="PPR"/>
    <property type="match status" value="2"/>
</dbReference>
<evidence type="ECO:0000313" key="4">
    <source>
        <dbReference type="Proteomes" id="UP001443914"/>
    </source>
</evidence>
<accession>A0AAW1H426</accession>
<dbReference type="GO" id="GO:0009451">
    <property type="term" value="P:RNA modification"/>
    <property type="evidence" value="ECO:0007669"/>
    <property type="project" value="InterPro"/>
</dbReference>
<protein>
    <recommendedName>
        <fullName evidence="5">Pentatricopeptide repeat-containing protein</fullName>
    </recommendedName>
</protein>
<dbReference type="EMBL" id="JBDFQZ010000013">
    <property type="protein sequence ID" value="KAK9670234.1"/>
    <property type="molecule type" value="Genomic_DNA"/>
</dbReference>
<feature type="repeat" description="PPR" evidence="2">
    <location>
        <begin position="77"/>
        <end position="111"/>
    </location>
</feature>
<dbReference type="Proteomes" id="UP001443914">
    <property type="component" value="Unassembled WGS sequence"/>
</dbReference>
<dbReference type="InterPro" id="IPR011990">
    <property type="entry name" value="TPR-like_helical_dom_sf"/>
</dbReference>
<reference evidence="3" key="1">
    <citation type="submission" date="2024-03" db="EMBL/GenBank/DDBJ databases">
        <title>WGS assembly of Saponaria officinalis var. Norfolk2.</title>
        <authorList>
            <person name="Jenkins J."/>
            <person name="Shu S."/>
            <person name="Grimwood J."/>
            <person name="Barry K."/>
            <person name="Goodstein D."/>
            <person name="Schmutz J."/>
            <person name="Leebens-Mack J."/>
            <person name="Osbourn A."/>
        </authorList>
    </citation>
    <scope>NUCLEOTIDE SEQUENCE [LARGE SCALE GENOMIC DNA]</scope>
    <source>
        <strain evidence="3">JIC</strain>
    </source>
</reference>
<dbReference type="Pfam" id="PF13041">
    <property type="entry name" value="PPR_2"/>
    <property type="match status" value="1"/>
</dbReference>
<dbReference type="InterPro" id="IPR002885">
    <property type="entry name" value="PPR_rpt"/>
</dbReference>
<evidence type="ECO:0000256" key="2">
    <source>
        <dbReference type="PROSITE-ProRule" id="PRU00708"/>
    </source>
</evidence>
<dbReference type="InterPro" id="IPR046960">
    <property type="entry name" value="PPR_At4g14850-like_plant"/>
</dbReference>
<gene>
    <name evidence="3" type="ORF">RND81_13G188100</name>
</gene>
<dbReference type="GO" id="GO:0003723">
    <property type="term" value="F:RNA binding"/>
    <property type="evidence" value="ECO:0007669"/>
    <property type="project" value="InterPro"/>
</dbReference>
<organism evidence="3 4">
    <name type="scientific">Saponaria officinalis</name>
    <name type="common">Common soapwort</name>
    <name type="synonym">Lychnis saponaria</name>
    <dbReference type="NCBI Taxonomy" id="3572"/>
    <lineage>
        <taxon>Eukaryota</taxon>
        <taxon>Viridiplantae</taxon>
        <taxon>Streptophyta</taxon>
        <taxon>Embryophyta</taxon>
        <taxon>Tracheophyta</taxon>
        <taxon>Spermatophyta</taxon>
        <taxon>Magnoliopsida</taxon>
        <taxon>eudicotyledons</taxon>
        <taxon>Gunneridae</taxon>
        <taxon>Pentapetalae</taxon>
        <taxon>Caryophyllales</taxon>
        <taxon>Caryophyllaceae</taxon>
        <taxon>Caryophylleae</taxon>
        <taxon>Saponaria</taxon>
    </lineage>
</organism>
<dbReference type="PROSITE" id="PS51375">
    <property type="entry name" value="PPR"/>
    <property type="match status" value="1"/>
</dbReference>
<dbReference type="PANTHER" id="PTHR47926">
    <property type="entry name" value="PENTATRICOPEPTIDE REPEAT-CONTAINING PROTEIN"/>
    <property type="match status" value="1"/>
</dbReference>
<name>A0AAW1H426_SAPOF</name>